<feature type="transmembrane region" description="Helical" evidence="1">
    <location>
        <begin position="45"/>
        <end position="66"/>
    </location>
</feature>
<sequence>MNIQFSLVDIIVSIVVLVLYFILYSYNLLYKKQQNPVLSYKQNKFTIIFILSYIIIYYSICIYSYFDYEKEMGTPYTIKFFPLTFLFFVFTSRKSKRKALKDLEKDN</sequence>
<feature type="transmembrane region" description="Helical" evidence="1">
    <location>
        <begin position="72"/>
        <end position="91"/>
    </location>
</feature>
<protein>
    <submittedName>
        <fullName evidence="2">Uncharacterized protein</fullName>
    </submittedName>
</protein>
<evidence type="ECO:0000256" key="1">
    <source>
        <dbReference type="SAM" id="Phobius"/>
    </source>
</evidence>
<keyword evidence="1" id="KW-0472">Membrane</keyword>
<feature type="transmembrane region" description="Helical" evidence="1">
    <location>
        <begin position="6"/>
        <end position="24"/>
    </location>
</feature>
<dbReference type="AlphaFoldDB" id="A0A644UR00"/>
<keyword evidence="1" id="KW-0812">Transmembrane</keyword>
<reference evidence="2" key="1">
    <citation type="submission" date="2019-08" db="EMBL/GenBank/DDBJ databases">
        <authorList>
            <person name="Kucharzyk K."/>
            <person name="Murdoch R.W."/>
            <person name="Higgins S."/>
            <person name="Loffler F."/>
        </authorList>
    </citation>
    <scope>NUCLEOTIDE SEQUENCE</scope>
</reference>
<dbReference type="EMBL" id="VSSQ01000150">
    <property type="protein sequence ID" value="MPL81486.1"/>
    <property type="molecule type" value="Genomic_DNA"/>
</dbReference>
<evidence type="ECO:0000313" key="2">
    <source>
        <dbReference type="EMBL" id="MPL81486.1"/>
    </source>
</evidence>
<keyword evidence="1" id="KW-1133">Transmembrane helix</keyword>
<proteinExistence type="predicted"/>
<comment type="caution">
    <text evidence="2">The sequence shown here is derived from an EMBL/GenBank/DDBJ whole genome shotgun (WGS) entry which is preliminary data.</text>
</comment>
<name>A0A644UR00_9ZZZZ</name>
<organism evidence="2">
    <name type="scientific">bioreactor metagenome</name>
    <dbReference type="NCBI Taxonomy" id="1076179"/>
    <lineage>
        <taxon>unclassified sequences</taxon>
        <taxon>metagenomes</taxon>
        <taxon>ecological metagenomes</taxon>
    </lineage>
</organism>
<accession>A0A644UR00</accession>
<gene>
    <name evidence="2" type="ORF">SDC9_27406</name>
</gene>